<name>A0AAD1R2Z3_PELCU</name>
<accession>A0AAD1R2Z3</accession>
<keyword evidence="1" id="KW-0479">Metal-binding</keyword>
<gene>
    <name evidence="7" type="ORF">PECUL_23A048631</name>
</gene>
<dbReference type="PANTHER" id="PTHR28624:SF1">
    <property type="entry name" value="MITOCHONDRIAL POTASSIUM CHANNEL"/>
    <property type="match status" value="1"/>
</dbReference>
<keyword evidence="4 5" id="KW-0238">DNA-binding</keyword>
<dbReference type="EMBL" id="OW240912">
    <property type="protein sequence ID" value="CAH2222880.1"/>
    <property type="molecule type" value="Genomic_DNA"/>
</dbReference>
<feature type="domain" description="THAP-type" evidence="6">
    <location>
        <begin position="1"/>
        <end position="93"/>
    </location>
</feature>
<dbReference type="InterPro" id="IPR006612">
    <property type="entry name" value="THAP_Znf"/>
</dbReference>
<evidence type="ECO:0000256" key="2">
    <source>
        <dbReference type="ARBA" id="ARBA00022771"/>
    </source>
</evidence>
<dbReference type="AlphaFoldDB" id="A0AAD1R2Z3"/>
<dbReference type="Proteomes" id="UP001295444">
    <property type="component" value="Chromosome 01"/>
</dbReference>
<dbReference type="SUPFAM" id="SSF57716">
    <property type="entry name" value="Glucocorticoid receptor-like (DNA-binding domain)"/>
    <property type="match status" value="1"/>
</dbReference>
<dbReference type="PROSITE" id="PS50950">
    <property type="entry name" value="ZF_THAP"/>
    <property type="match status" value="1"/>
</dbReference>
<dbReference type="PANTHER" id="PTHR28624">
    <property type="entry name" value="COILED-COIL DOMAIN-CONTAINING PROTEIN 51"/>
    <property type="match status" value="1"/>
</dbReference>
<dbReference type="GO" id="GO:0003677">
    <property type="term" value="F:DNA binding"/>
    <property type="evidence" value="ECO:0007669"/>
    <property type="project" value="UniProtKB-UniRule"/>
</dbReference>
<protein>
    <submittedName>
        <fullName evidence="7">Ankyrin repeat domain 49 isoform X1</fullName>
    </submittedName>
</protein>
<proteinExistence type="predicted"/>
<sequence length="341" mass="39098">MPNCVVTGCRSRPGRTGHEVITLHVFPSKRFLARKWLEQTRQNFVNIEQILDIITDPKYQSTYRICSRHFEDSSFELRGSKRFLKPDALPSKFNFEAGLPCIAEEVFHRHKKTKAMDVNTSLASTSVTHFELAKIMCDASTSTEDLNCTREISIQTDCIPVEEAIEFAKSTYHEARILKCIKMEHSYCKDMPIILETEVFSPSKIITSTPIKIKDKEMELGTITEDPNEDPMDLLDFFNQDIAELHNVSTYIDSSAAIKESDLESTLNVSKEQKRDPDYVMDSFCTMDTSTDLDLTTEESNIEFQCVTDRKFVVFESCLDLLCYKIPCQKNLHCTSKIFLL</sequence>
<dbReference type="Pfam" id="PF05485">
    <property type="entry name" value="THAP"/>
    <property type="match status" value="1"/>
</dbReference>
<evidence type="ECO:0000256" key="3">
    <source>
        <dbReference type="ARBA" id="ARBA00022833"/>
    </source>
</evidence>
<evidence type="ECO:0000313" key="7">
    <source>
        <dbReference type="EMBL" id="CAH2222880.1"/>
    </source>
</evidence>
<dbReference type="SMART" id="SM00692">
    <property type="entry name" value="DM3"/>
    <property type="match status" value="1"/>
</dbReference>
<evidence type="ECO:0000313" key="8">
    <source>
        <dbReference type="Proteomes" id="UP001295444"/>
    </source>
</evidence>
<keyword evidence="3" id="KW-0862">Zinc</keyword>
<organism evidence="7 8">
    <name type="scientific">Pelobates cultripes</name>
    <name type="common">Western spadefoot toad</name>
    <dbReference type="NCBI Taxonomy" id="61616"/>
    <lineage>
        <taxon>Eukaryota</taxon>
        <taxon>Metazoa</taxon>
        <taxon>Chordata</taxon>
        <taxon>Craniata</taxon>
        <taxon>Vertebrata</taxon>
        <taxon>Euteleostomi</taxon>
        <taxon>Amphibia</taxon>
        <taxon>Batrachia</taxon>
        <taxon>Anura</taxon>
        <taxon>Pelobatoidea</taxon>
        <taxon>Pelobatidae</taxon>
        <taxon>Pelobates</taxon>
    </lineage>
</organism>
<evidence type="ECO:0000256" key="1">
    <source>
        <dbReference type="ARBA" id="ARBA00022723"/>
    </source>
</evidence>
<evidence type="ECO:0000259" key="6">
    <source>
        <dbReference type="PROSITE" id="PS50950"/>
    </source>
</evidence>
<dbReference type="GO" id="GO:0008270">
    <property type="term" value="F:zinc ion binding"/>
    <property type="evidence" value="ECO:0007669"/>
    <property type="project" value="UniProtKB-KW"/>
</dbReference>
<keyword evidence="2 5" id="KW-0863">Zinc-finger</keyword>
<reference evidence="7" key="1">
    <citation type="submission" date="2022-03" db="EMBL/GenBank/DDBJ databases">
        <authorList>
            <person name="Alioto T."/>
            <person name="Alioto T."/>
            <person name="Gomez Garrido J."/>
        </authorList>
    </citation>
    <scope>NUCLEOTIDE SEQUENCE</scope>
</reference>
<dbReference type="InterPro" id="IPR037660">
    <property type="entry name" value="CCDC51"/>
</dbReference>
<evidence type="ECO:0000256" key="4">
    <source>
        <dbReference type="ARBA" id="ARBA00023125"/>
    </source>
</evidence>
<dbReference type="SMART" id="SM00980">
    <property type="entry name" value="THAP"/>
    <property type="match status" value="1"/>
</dbReference>
<evidence type="ECO:0000256" key="5">
    <source>
        <dbReference type="PROSITE-ProRule" id="PRU00309"/>
    </source>
</evidence>
<keyword evidence="8" id="KW-1185">Reference proteome</keyword>